<protein>
    <submittedName>
        <fullName evidence="2">Uncharacterized protein</fullName>
    </submittedName>
</protein>
<gene>
    <name evidence="2" type="ORF">CCR75_009800</name>
</gene>
<dbReference type="AlphaFoldDB" id="A0A976IL84"/>
<proteinExistence type="predicted"/>
<comment type="caution">
    <text evidence="2">The sequence shown here is derived from an EMBL/GenBank/DDBJ whole genome shotgun (WGS) entry which is preliminary data.</text>
</comment>
<reference evidence="2 3" key="1">
    <citation type="journal article" date="2021" name="Genome Biol.">
        <title>AFLAP: assembly-free linkage analysis pipeline using k-mers from genome sequencing data.</title>
        <authorList>
            <person name="Fletcher K."/>
            <person name="Zhang L."/>
            <person name="Gil J."/>
            <person name="Han R."/>
            <person name="Cavanaugh K."/>
            <person name="Michelmore R."/>
        </authorList>
    </citation>
    <scope>NUCLEOTIDE SEQUENCE [LARGE SCALE GENOMIC DNA]</scope>
    <source>
        <strain evidence="2 3">SF5</strain>
    </source>
</reference>
<evidence type="ECO:0000313" key="3">
    <source>
        <dbReference type="Proteomes" id="UP000294530"/>
    </source>
</evidence>
<dbReference type="RefSeq" id="XP_067823331.1">
    <property type="nucleotide sequence ID" value="XM_067967837.1"/>
</dbReference>
<keyword evidence="3" id="KW-1185">Reference proteome</keyword>
<dbReference type="Proteomes" id="UP000294530">
    <property type="component" value="Unassembled WGS sequence"/>
</dbReference>
<feature type="region of interest" description="Disordered" evidence="1">
    <location>
        <begin position="25"/>
        <end position="45"/>
    </location>
</feature>
<dbReference type="EMBL" id="SHOA02000005">
    <property type="protein sequence ID" value="TDH73833.1"/>
    <property type="molecule type" value="Genomic_DNA"/>
</dbReference>
<evidence type="ECO:0000256" key="1">
    <source>
        <dbReference type="SAM" id="MobiDB-lite"/>
    </source>
</evidence>
<feature type="compositionally biased region" description="Basic and acidic residues" evidence="1">
    <location>
        <begin position="35"/>
        <end position="45"/>
    </location>
</feature>
<accession>A0A976IL84</accession>
<sequence length="158" mass="18133">MILVTNVFKINFARKTFQQSVFVKHKSGNRPEQPTPDRIENDTAERKEPYCGGKWRKKRGTRGRRLRHKLCDGGEISKAVEEEITTLGRITTRNMGSKHDPISMVAVLTDPNRYREAMQSPNSRELKRAMKDEIDSLLANGTWEVVPKPTGQKMQHSK</sequence>
<dbReference type="KEGG" id="blac:94353508"/>
<evidence type="ECO:0000313" key="2">
    <source>
        <dbReference type="EMBL" id="TDH73833.1"/>
    </source>
</evidence>
<organism evidence="2 3">
    <name type="scientific">Bremia lactucae</name>
    <name type="common">Lettuce downy mildew</name>
    <dbReference type="NCBI Taxonomy" id="4779"/>
    <lineage>
        <taxon>Eukaryota</taxon>
        <taxon>Sar</taxon>
        <taxon>Stramenopiles</taxon>
        <taxon>Oomycota</taxon>
        <taxon>Peronosporomycetes</taxon>
        <taxon>Peronosporales</taxon>
        <taxon>Peronosporaceae</taxon>
        <taxon>Bremia</taxon>
    </lineage>
</organism>
<dbReference type="OrthoDB" id="127696at2759"/>
<name>A0A976IL84_BRELC</name>
<dbReference type="GeneID" id="94353508"/>